<dbReference type="GO" id="GO:0046872">
    <property type="term" value="F:metal ion binding"/>
    <property type="evidence" value="ECO:0007669"/>
    <property type="project" value="UniProtKB-KW"/>
</dbReference>
<evidence type="ECO:0000256" key="5">
    <source>
        <dbReference type="ARBA" id="ARBA00022692"/>
    </source>
</evidence>
<feature type="binding site" evidence="10">
    <location>
        <begin position="86"/>
        <end position="88"/>
    </location>
    <ligand>
        <name>UDP-N-acetyl-alpha-D-galactosamine</name>
        <dbReference type="ChEBI" id="CHEBI:67138"/>
    </ligand>
</feature>
<dbReference type="STRING" id="7897.ENSLACP00000000544"/>
<dbReference type="FunCoup" id="H2ZT23">
    <property type="interactions" value="104"/>
</dbReference>
<evidence type="ECO:0000256" key="11">
    <source>
        <dbReference type="PIRSR" id="PIRSR605076-3"/>
    </source>
</evidence>
<proteinExistence type="inferred from homology"/>
<dbReference type="Pfam" id="PF03414">
    <property type="entry name" value="Glyco_transf_6"/>
    <property type="match status" value="1"/>
</dbReference>
<dbReference type="InterPro" id="IPR005076">
    <property type="entry name" value="Glyco_trans_6"/>
</dbReference>
<dbReference type="GO" id="GO:0005794">
    <property type="term" value="C:Golgi apparatus"/>
    <property type="evidence" value="ECO:0007669"/>
    <property type="project" value="TreeGrafter"/>
</dbReference>
<dbReference type="Bgee" id="ENSLACG00000000483">
    <property type="expression patterns" value="Expressed in mesonephros and 2 other cell types or tissues"/>
</dbReference>
<keyword evidence="4" id="KW-0808">Transferase</keyword>
<keyword evidence="13" id="KW-1185">Reference proteome</keyword>
<dbReference type="SUPFAM" id="SSF53448">
    <property type="entry name" value="Nucleotide-diphospho-sugar transferases"/>
    <property type="match status" value="1"/>
</dbReference>
<evidence type="ECO:0000256" key="8">
    <source>
        <dbReference type="ARBA" id="ARBA00023136"/>
    </source>
</evidence>
<evidence type="ECO:0000256" key="2">
    <source>
        <dbReference type="ARBA" id="ARBA00010413"/>
    </source>
</evidence>
<dbReference type="GO" id="GO:0047277">
    <property type="term" value="F:globoside alpha-N-acetylgalactosaminyltransferase activity"/>
    <property type="evidence" value="ECO:0007669"/>
    <property type="project" value="TreeGrafter"/>
</dbReference>
<comment type="similarity">
    <text evidence="2">Belongs to the glycosyltransferase 6 family.</text>
</comment>
<gene>
    <name evidence="12" type="primary">GBGT1</name>
</gene>
<organism evidence="12 13">
    <name type="scientific">Latimeria chalumnae</name>
    <name type="common">Coelacanth</name>
    <dbReference type="NCBI Taxonomy" id="7897"/>
    <lineage>
        <taxon>Eukaryota</taxon>
        <taxon>Metazoa</taxon>
        <taxon>Chordata</taxon>
        <taxon>Craniata</taxon>
        <taxon>Vertebrata</taxon>
        <taxon>Euteleostomi</taxon>
        <taxon>Coelacanthiformes</taxon>
        <taxon>Coelacanthidae</taxon>
        <taxon>Latimeria</taxon>
    </lineage>
</organism>
<feature type="binding site" evidence="10">
    <location>
        <position position="108"/>
    </location>
    <ligand>
        <name>an alpha-L-fucosyl-(1-&gt;2)-beta-D-galactosyl derivative</name>
        <dbReference type="ChEBI" id="CHEBI:140327"/>
    </ligand>
</feature>
<dbReference type="GeneTree" id="ENSGT00950000182858"/>
<feature type="binding site" evidence="11">
    <location>
        <position position="86"/>
    </location>
    <ligand>
        <name>Mn(2+)</name>
        <dbReference type="ChEBI" id="CHEBI:29035"/>
    </ligand>
</feature>
<comment type="subcellular location">
    <subcellularLocation>
        <location evidence="1">Membrane</location>
        <topology evidence="1">Single-pass type II membrane protein</topology>
    </subcellularLocation>
</comment>
<evidence type="ECO:0000256" key="6">
    <source>
        <dbReference type="ARBA" id="ARBA00022968"/>
    </source>
</evidence>
<protein>
    <submittedName>
        <fullName evidence="12">Globoside alpha-1,3-N-acetylgalactosaminyltransferase 1 (FORS blood group)</fullName>
    </submittedName>
</protein>
<sequence length="228" mass="26595">YTQFIKQFLETAEKHFMKGYSVNYYIFTDKPEEVPSIPLQPGHNLIIIQSPKYPTWQEISLRRMEIIGDNIKERFQKEVDYLFCLDIDMQFQNHFGIEALSELVAAIHPGYYNAPRNSFPYERRPISEAYVPADHGDFYYGGAIFGGLVSKVYEFTRTCKKGILKDDAKGIQAAWQEESHLNRYFIFNKPSKVLSIEYLWNDQAPKPPELKLARFATVPKNHKAVRDN</sequence>
<dbReference type="GO" id="GO:0005975">
    <property type="term" value="P:carbohydrate metabolic process"/>
    <property type="evidence" value="ECO:0007669"/>
    <property type="project" value="InterPro"/>
</dbReference>
<feature type="binding site" evidence="11">
    <location>
        <position position="88"/>
    </location>
    <ligand>
        <name>Mn(2+)</name>
        <dbReference type="ChEBI" id="CHEBI:29035"/>
    </ligand>
</feature>
<evidence type="ECO:0000256" key="1">
    <source>
        <dbReference type="ARBA" id="ARBA00004606"/>
    </source>
</evidence>
<evidence type="ECO:0000313" key="12">
    <source>
        <dbReference type="Ensembl" id="ENSLACP00000000544.1"/>
    </source>
</evidence>
<evidence type="ECO:0000256" key="4">
    <source>
        <dbReference type="ARBA" id="ARBA00022679"/>
    </source>
</evidence>
<dbReference type="PANTHER" id="PTHR10462">
    <property type="entry name" value="GLYCOSYLTRANSFERASE-RELATED"/>
    <property type="match status" value="1"/>
</dbReference>
<name>H2ZT23_LATCH</name>
<evidence type="ECO:0000256" key="10">
    <source>
        <dbReference type="PIRSR" id="PIRSR605076-2"/>
    </source>
</evidence>
<keyword evidence="8" id="KW-0472">Membrane</keyword>
<dbReference type="Gene3D" id="3.90.550.10">
    <property type="entry name" value="Spore Coat Polysaccharide Biosynthesis Protein SpsA, Chain A"/>
    <property type="match status" value="1"/>
</dbReference>
<dbReference type="eggNOG" id="ENOG502QQAJ">
    <property type="taxonomic scope" value="Eukaryota"/>
</dbReference>
<keyword evidence="6" id="KW-0735">Signal-anchor</keyword>
<dbReference type="FunFam" id="3.90.550.10:FF:000022">
    <property type="entry name" value="Histo-blood group ABO system transferase"/>
    <property type="match status" value="1"/>
</dbReference>
<accession>H2ZT23</accession>
<dbReference type="Proteomes" id="UP000008672">
    <property type="component" value="Unassembled WGS sequence"/>
</dbReference>
<dbReference type="OMA" id="WLLTSEY"/>
<dbReference type="InParanoid" id="H2ZT23"/>
<keyword evidence="3" id="KW-0328">Glycosyltransferase</keyword>
<dbReference type="EMBL" id="AFYH01282769">
    <property type="status" value="NOT_ANNOTATED_CDS"/>
    <property type="molecule type" value="Genomic_DNA"/>
</dbReference>
<dbReference type="GO" id="GO:0016020">
    <property type="term" value="C:membrane"/>
    <property type="evidence" value="ECO:0007669"/>
    <property type="project" value="UniProtKB-SubCell"/>
</dbReference>
<dbReference type="InterPro" id="IPR029044">
    <property type="entry name" value="Nucleotide-diphossugar_trans"/>
</dbReference>
<reference evidence="13" key="1">
    <citation type="submission" date="2011-08" db="EMBL/GenBank/DDBJ databases">
        <title>The draft genome of Latimeria chalumnae.</title>
        <authorList>
            <person name="Di Palma F."/>
            <person name="Alfoldi J."/>
            <person name="Johnson J."/>
            <person name="Berlin A."/>
            <person name="Gnerre S."/>
            <person name="Jaffe D."/>
            <person name="MacCallum I."/>
            <person name="Young S."/>
            <person name="Walker B.J."/>
            <person name="Lander E."/>
            <person name="Lindblad-Toh K."/>
        </authorList>
    </citation>
    <scope>NUCLEOTIDE SEQUENCE [LARGE SCALE GENOMIC DNA]</scope>
    <source>
        <strain evidence="13">Wild caught</strain>
    </source>
</reference>
<comment type="cofactor">
    <cofactor evidence="11">
        <name>Mn(2+)</name>
        <dbReference type="ChEBI" id="CHEBI:29035"/>
    </cofactor>
    <text evidence="11">Binds 1 Mn(2+) ion per subunit.</text>
</comment>
<dbReference type="Ensembl" id="ENSLACT00000000546.1">
    <property type="protein sequence ID" value="ENSLACP00000000544.1"/>
    <property type="gene ID" value="ENSLACG00000000483.1"/>
</dbReference>
<feature type="binding site" evidence="10">
    <location>
        <position position="178"/>
    </location>
    <ligand>
        <name>an alpha-L-fucosyl-(1-&gt;2)-beta-D-galactosyl derivative</name>
        <dbReference type="ChEBI" id="CHEBI:140327"/>
    </ligand>
</feature>
<keyword evidence="11" id="KW-0464">Manganese</keyword>
<keyword evidence="7" id="KW-1133">Transmembrane helix</keyword>
<dbReference type="AlphaFoldDB" id="H2ZT23"/>
<dbReference type="HOGENOM" id="CLU_062445_0_1_1"/>
<evidence type="ECO:0000256" key="3">
    <source>
        <dbReference type="ARBA" id="ARBA00022676"/>
    </source>
</evidence>
<dbReference type="PANTHER" id="PTHR10462:SF49">
    <property type="entry name" value="GLOBOSIDE ALPHA-1,3-N-ACETYLGALACTOSAMINYLTRANSFERASE 1"/>
    <property type="match status" value="1"/>
</dbReference>
<dbReference type="GO" id="GO:0031982">
    <property type="term" value="C:vesicle"/>
    <property type="evidence" value="ECO:0007669"/>
    <property type="project" value="TreeGrafter"/>
</dbReference>
<reference evidence="12" key="3">
    <citation type="submission" date="2025-09" db="UniProtKB">
        <authorList>
            <consortium name="Ensembl"/>
        </authorList>
    </citation>
    <scope>IDENTIFICATION</scope>
</reference>
<evidence type="ECO:0000256" key="7">
    <source>
        <dbReference type="ARBA" id="ARBA00022989"/>
    </source>
</evidence>
<keyword evidence="5" id="KW-0812">Transmembrane</keyword>
<keyword evidence="11" id="KW-0479">Metal-binding</keyword>
<reference evidence="12" key="2">
    <citation type="submission" date="2025-08" db="UniProtKB">
        <authorList>
            <consortium name="Ensembl"/>
        </authorList>
    </citation>
    <scope>IDENTIFICATION</scope>
</reference>
<feature type="active site" description="Nucleophile" evidence="9">
    <location>
        <position position="178"/>
    </location>
</feature>
<evidence type="ECO:0000313" key="13">
    <source>
        <dbReference type="Proteomes" id="UP000008672"/>
    </source>
</evidence>
<evidence type="ECO:0000256" key="9">
    <source>
        <dbReference type="PIRSR" id="PIRSR605076-1"/>
    </source>
</evidence>